<dbReference type="RefSeq" id="WP_112317178.1">
    <property type="nucleotide sequence ID" value="NZ_MUAV01000029.1"/>
</dbReference>
<name>A0ABX9DCI3_9RHOB</name>
<dbReference type="EMBL" id="MUAV01000029">
    <property type="protein sequence ID" value="RAP39833.1"/>
    <property type="molecule type" value="Genomic_DNA"/>
</dbReference>
<keyword evidence="4" id="KW-1185">Reference proteome</keyword>
<evidence type="ECO:0000256" key="1">
    <source>
        <dbReference type="SAM" id="MobiDB-lite"/>
    </source>
</evidence>
<sequence length="224" mass="21775">MKADRAGAIGTVAGLVLALAGGMAPASTLAPDGGRMMVAGAVPGHPLLIVDRTPVRRGDGPADRRAAAEVAIPLGVSVCRHAAAGVTPACALMMPAVLAANAGARDFPPRPTLLARADAGTDTAFWPDPLGSGRRGGGSDGYAALPWAAPSAVSGGTGGRHRSEPAADGSGQSGGAGENGTGGDDIGGGPGVHPDDPLPVPLMPSAAFLLAAMAGFGALSRRRS</sequence>
<feature type="compositionally biased region" description="Gly residues" evidence="1">
    <location>
        <begin position="171"/>
        <end position="191"/>
    </location>
</feature>
<keyword evidence="2" id="KW-1133">Transmembrane helix</keyword>
<dbReference type="Proteomes" id="UP000248659">
    <property type="component" value="Unassembled WGS sequence"/>
</dbReference>
<evidence type="ECO:0000313" key="3">
    <source>
        <dbReference type="EMBL" id="RAP39833.1"/>
    </source>
</evidence>
<proteinExistence type="predicted"/>
<accession>A0ABX9DCI3</accession>
<organism evidence="3 4">
    <name type="scientific">Rhodovulum viride</name>
    <dbReference type="NCBI Taxonomy" id="1231134"/>
    <lineage>
        <taxon>Bacteria</taxon>
        <taxon>Pseudomonadati</taxon>
        <taxon>Pseudomonadota</taxon>
        <taxon>Alphaproteobacteria</taxon>
        <taxon>Rhodobacterales</taxon>
        <taxon>Paracoccaceae</taxon>
        <taxon>Rhodovulum</taxon>
    </lineage>
</organism>
<gene>
    <name evidence="3" type="ORF">BYZ73_18240</name>
</gene>
<feature type="transmembrane region" description="Helical" evidence="2">
    <location>
        <begin position="202"/>
        <end position="219"/>
    </location>
</feature>
<comment type="caution">
    <text evidence="3">The sequence shown here is derived from an EMBL/GenBank/DDBJ whole genome shotgun (WGS) entry which is preliminary data.</text>
</comment>
<protein>
    <recommendedName>
        <fullName evidence="5">Secreted protein</fullName>
    </recommendedName>
</protein>
<keyword evidence="2" id="KW-0472">Membrane</keyword>
<evidence type="ECO:0000313" key="4">
    <source>
        <dbReference type="Proteomes" id="UP000248659"/>
    </source>
</evidence>
<feature type="region of interest" description="Disordered" evidence="1">
    <location>
        <begin position="122"/>
        <end position="202"/>
    </location>
</feature>
<keyword evidence="2" id="KW-0812">Transmembrane</keyword>
<evidence type="ECO:0000256" key="2">
    <source>
        <dbReference type="SAM" id="Phobius"/>
    </source>
</evidence>
<evidence type="ECO:0008006" key="5">
    <source>
        <dbReference type="Google" id="ProtNLM"/>
    </source>
</evidence>
<reference evidence="3 4" key="1">
    <citation type="submission" date="2017-01" db="EMBL/GenBank/DDBJ databases">
        <title>Genome sequence of Rhodovulum viride JA756.</title>
        <authorList>
            <person name="Lakshmi K.V."/>
            <person name="Tushar L.D."/>
            <person name="Sasikala C."/>
            <person name="Venkataramana C."/>
        </authorList>
    </citation>
    <scope>NUCLEOTIDE SEQUENCE [LARGE SCALE GENOMIC DNA]</scope>
    <source>
        <strain evidence="3 4">JA756</strain>
    </source>
</reference>